<proteinExistence type="predicted"/>
<protein>
    <submittedName>
        <fullName evidence="2">Uncharacterized iron-regulated membrane protein</fullName>
    </submittedName>
</protein>
<evidence type="ECO:0000313" key="2">
    <source>
        <dbReference type="EMBL" id="SDY73854.1"/>
    </source>
</evidence>
<organism evidence="2 3">
    <name type="scientific">Rhodonellum ikkaensis</name>
    <dbReference type="NCBI Taxonomy" id="336829"/>
    <lineage>
        <taxon>Bacteria</taxon>
        <taxon>Pseudomonadati</taxon>
        <taxon>Bacteroidota</taxon>
        <taxon>Cytophagia</taxon>
        <taxon>Cytophagales</taxon>
        <taxon>Cytophagaceae</taxon>
        <taxon>Rhodonellum</taxon>
    </lineage>
</organism>
<feature type="transmembrane region" description="Helical" evidence="1">
    <location>
        <begin position="154"/>
        <end position="174"/>
    </location>
</feature>
<dbReference type="Proteomes" id="UP000199663">
    <property type="component" value="Unassembled WGS sequence"/>
</dbReference>
<sequence length="398" mass="45008">MKNRKTGIWPKIRRVINEIHLWLGIASGLIIFVVCLSGTIYTFSDEIQRFLEPSRYKVNGPIGDSKLPIAQLILQLEKDNDGKVTTINIPAKPDETYQFTLLKKDEKGRGTGFSLDPYSGQVTASGEAVGSVFFMKMFRLHRWLLLDTSIGRPIVGWATVIFTLLILTGMCIWIPQKVRYWKQGLKIKFDSNWKRINHDLHNTLGFYAAFLMLVMSLTGLYWSFDWYKSGLYSIFQVEQPKGRGGRPPMAEAKKGEKVEKETSPIDIALLPWEQYLEKANERLSYPGNFRISIPEASDKSINLSKTRTGFFASAAGDKIILDKASAEILEVDIFRDKPLNERVMGSIKALHVGNVFGTFSKILYFISCLIATSLPVSGTIIWINKLRKKSKRKGAVLA</sequence>
<name>A0A1H3MC04_9BACT</name>
<feature type="transmembrane region" description="Helical" evidence="1">
    <location>
        <begin position="362"/>
        <end position="383"/>
    </location>
</feature>
<dbReference type="EMBL" id="FNQC01000002">
    <property type="protein sequence ID" value="SDY73854.1"/>
    <property type="molecule type" value="Genomic_DNA"/>
</dbReference>
<keyword evidence="1" id="KW-1133">Transmembrane helix</keyword>
<dbReference type="PANTHER" id="PTHR34219:SF3">
    <property type="entry name" value="BLL7967 PROTEIN"/>
    <property type="match status" value="1"/>
</dbReference>
<evidence type="ECO:0000313" key="3">
    <source>
        <dbReference type="Proteomes" id="UP000199663"/>
    </source>
</evidence>
<evidence type="ECO:0000256" key="1">
    <source>
        <dbReference type="SAM" id="Phobius"/>
    </source>
</evidence>
<gene>
    <name evidence="2" type="ORF">SAMN05444412_102419</name>
</gene>
<feature type="transmembrane region" description="Helical" evidence="1">
    <location>
        <begin position="204"/>
        <end position="224"/>
    </location>
</feature>
<keyword evidence="1" id="KW-0812">Transmembrane</keyword>
<dbReference type="PANTHER" id="PTHR34219">
    <property type="entry name" value="IRON-REGULATED INNER MEMBRANE PROTEIN-RELATED"/>
    <property type="match status" value="1"/>
</dbReference>
<keyword evidence="1" id="KW-0472">Membrane</keyword>
<keyword evidence="3" id="KW-1185">Reference proteome</keyword>
<reference evidence="2 3" key="1">
    <citation type="submission" date="2016-10" db="EMBL/GenBank/DDBJ databases">
        <authorList>
            <person name="Varghese N."/>
            <person name="Submissions S."/>
        </authorList>
    </citation>
    <scope>NUCLEOTIDE SEQUENCE [LARGE SCALE GENOMIC DNA]</scope>
    <source>
        <strain evidence="2 3">DSM 17997</strain>
    </source>
</reference>
<dbReference type="InterPro" id="IPR005625">
    <property type="entry name" value="PepSY-ass_TM"/>
</dbReference>
<dbReference type="Pfam" id="PF03929">
    <property type="entry name" value="PepSY_TM"/>
    <property type="match status" value="1"/>
</dbReference>
<dbReference type="RefSeq" id="WP_019596844.1">
    <property type="nucleotide sequence ID" value="NZ_FNQC01000002.1"/>
</dbReference>
<comment type="caution">
    <text evidence="2">The sequence shown here is derived from an EMBL/GenBank/DDBJ whole genome shotgun (WGS) entry which is preliminary data.</text>
</comment>
<accession>A0A1H3MC04</accession>
<feature type="transmembrane region" description="Helical" evidence="1">
    <location>
        <begin position="21"/>
        <end position="43"/>
    </location>
</feature>